<gene>
    <name evidence="2" type="ORF">PLEPLA_LOCUS47000</name>
</gene>
<feature type="compositionally biased region" description="Polar residues" evidence="1">
    <location>
        <begin position="172"/>
        <end position="183"/>
    </location>
</feature>
<feature type="region of interest" description="Disordered" evidence="1">
    <location>
        <begin position="1"/>
        <end position="24"/>
    </location>
</feature>
<comment type="caution">
    <text evidence="2">The sequence shown here is derived from an EMBL/GenBank/DDBJ whole genome shotgun (WGS) entry which is preliminary data.</text>
</comment>
<keyword evidence="3" id="KW-1185">Reference proteome</keyword>
<feature type="compositionally biased region" description="Polar residues" evidence="1">
    <location>
        <begin position="1"/>
        <end position="10"/>
    </location>
</feature>
<evidence type="ECO:0000256" key="1">
    <source>
        <dbReference type="SAM" id="MobiDB-lite"/>
    </source>
</evidence>
<accession>A0A9N7ZEP8</accession>
<proteinExistence type="predicted"/>
<evidence type="ECO:0000313" key="3">
    <source>
        <dbReference type="Proteomes" id="UP001153269"/>
    </source>
</evidence>
<feature type="compositionally biased region" description="Low complexity" evidence="1">
    <location>
        <begin position="11"/>
        <end position="22"/>
    </location>
</feature>
<dbReference type="EMBL" id="CADEAL010004420">
    <property type="protein sequence ID" value="CAB1459164.1"/>
    <property type="molecule type" value="Genomic_DNA"/>
</dbReference>
<name>A0A9N7ZEP8_PLEPL</name>
<sequence>MSNISQRSGITTSSSSSSTTLSVLHRDEGRSFEPLVSDELQEVKPLNTGQAGLRLLCRRKRENVERSDPDIVPVFLFTQVAGGSAVTISSFAGICLSFEPRRPRTSLQPGGRYCLAAAAGEDSTQQQIRKNKSSASSTTICSVSYKRKRSQKPAGNVEEWMSDTSPPPLQHFTYNNAEKSAEK</sequence>
<reference evidence="2" key="1">
    <citation type="submission" date="2020-03" db="EMBL/GenBank/DDBJ databases">
        <authorList>
            <person name="Weist P."/>
        </authorList>
    </citation>
    <scope>NUCLEOTIDE SEQUENCE</scope>
</reference>
<feature type="region of interest" description="Disordered" evidence="1">
    <location>
        <begin position="125"/>
        <end position="183"/>
    </location>
</feature>
<organism evidence="2 3">
    <name type="scientific">Pleuronectes platessa</name>
    <name type="common">European plaice</name>
    <dbReference type="NCBI Taxonomy" id="8262"/>
    <lineage>
        <taxon>Eukaryota</taxon>
        <taxon>Metazoa</taxon>
        <taxon>Chordata</taxon>
        <taxon>Craniata</taxon>
        <taxon>Vertebrata</taxon>
        <taxon>Euteleostomi</taxon>
        <taxon>Actinopterygii</taxon>
        <taxon>Neopterygii</taxon>
        <taxon>Teleostei</taxon>
        <taxon>Neoteleostei</taxon>
        <taxon>Acanthomorphata</taxon>
        <taxon>Carangaria</taxon>
        <taxon>Pleuronectiformes</taxon>
        <taxon>Pleuronectoidei</taxon>
        <taxon>Pleuronectidae</taxon>
        <taxon>Pleuronectes</taxon>
    </lineage>
</organism>
<evidence type="ECO:0000313" key="2">
    <source>
        <dbReference type="EMBL" id="CAB1459164.1"/>
    </source>
</evidence>
<dbReference type="AlphaFoldDB" id="A0A9N7ZEP8"/>
<protein>
    <submittedName>
        <fullName evidence="2">Uncharacterized protein</fullName>
    </submittedName>
</protein>
<dbReference type="Proteomes" id="UP001153269">
    <property type="component" value="Unassembled WGS sequence"/>
</dbReference>
<feature type="compositionally biased region" description="Low complexity" evidence="1">
    <location>
        <begin position="133"/>
        <end position="144"/>
    </location>
</feature>